<organism evidence="3 4">
    <name type="scientific">Longimonas halophila</name>
    <dbReference type="NCBI Taxonomy" id="1469170"/>
    <lineage>
        <taxon>Bacteria</taxon>
        <taxon>Pseudomonadati</taxon>
        <taxon>Rhodothermota</taxon>
        <taxon>Rhodothermia</taxon>
        <taxon>Rhodothermales</taxon>
        <taxon>Salisaetaceae</taxon>
        <taxon>Longimonas</taxon>
    </lineage>
</organism>
<dbReference type="InterPro" id="IPR036515">
    <property type="entry name" value="Transposase_17_sf"/>
</dbReference>
<comment type="caution">
    <text evidence="3">The sequence shown here is derived from an EMBL/GenBank/DDBJ whole genome shotgun (WGS) entry which is preliminary data.</text>
</comment>
<dbReference type="PANTHER" id="PTHR36966:SF1">
    <property type="entry name" value="REP-ASSOCIATED TYROSINE TRANSPOSASE"/>
    <property type="match status" value="1"/>
</dbReference>
<dbReference type="SUPFAM" id="SSF143422">
    <property type="entry name" value="Transposase IS200-like"/>
    <property type="match status" value="1"/>
</dbReference>
<gene>
    <name evidence="3" type="ORF">CRI93_01295</name>
</gene>
<sequence>MPPDYDRYQTHHRSRRHPDWDYTQPAAYFVTICAHDRMHLFGRVVDGQMRCNAFGRVAAEEWHRSEAIRDEVHLDAFVVMPNHIHGIVVIAPPDADAPTDPQGYAVPPVDAPTPPDPDVTSSGRTTLPCGPQRRSLGSCIAGYKAAVTRRINQMRETPGAPVWQRNYHDHIIRTAGAWHRIRRYIQTNPTRWDDDTFYSTDT</sequence>
<dbReference type="SMART" id="SM01321">
    <property type="entry name" value="Y1_Tnp"/>
    <property type="match status" value="1"/>
</dbReference>
<evidence type="ECO:0000313" key="4">
    <source>
        <dbReference type="Proteomes" id="UP000221024"/>
    </source>
</evidence>
<dbReference type="Proteomes" id="UP000221024">
    <property type="component" value="Unassembled WGS sequence"/>
</dbReference>
<dbReference type="AlphaFoldDB" id="A0A2H3P4E9"/>
<evidence type="ECO:0000256" key="1">
    <source>
        <dbReference type="SAM" id="MobiDB-lite"/>
    </source>
</evidence>
<dbReference type="EMBL" id="PDEP01000001">
    <property type="protein sequence ID" value="PEN09389.1"/>
    <property type="molecule type" value="Genomic_DNA"/>
</dbReference>
<proteinExistence type="predicted"/>
<dbReference type="PANTHER" id="PTHR36966">
    <property type="entry name" value="REP-ASSOCIATED TYROSINE TRANSPOSASE"/>
    <property type="match status" value="1"/>
</dbReference>
<evidence type="ECO:0000313" key="3">
    <source>
        <dbReference type="EMBL" id="PEN09389.1"/>
    </source>
</evidence>
<keyword evidence="4" id="KW-1185">Reference proteome</keyword>
<feature type="compositionally biased region" description="Low complexity" evidence="1">
    <location>
        <begin position="96"/>
        <end position="108"/>
    </location>
</feature>
<evidence type="ECO:0000259" key="2">
    <source>
        <dbReference type="SMART" id="SM01321"/>
    </source>
</evidence>
<dbReference type="RefSeq" id="WP_098060787.1">
    <property type="nucleotide sequence ID" value="NZ_PDEP01000001.1"/>
</dbReference>
<dbReference type="Gene3D" id="3.30.70.1290">
    <property type="entry name" value="Transposase IS200-like"/>
    <property type="match status" value="1"/>
</dbReference>
<name>A0A2H3P4E9_9BACT</name>
<feature type="region of interest" description="Disordered" evidence="1">
    <location>
        <begin position="96"/>
        <end position="131"/>
    </location>
</feature>
<accession>A0A2H3P4E9</accession>
<dbReference type="InterPro" id="IPR002686">
    <property type="entry name" value="Transposase_17"/>
</dbReference>
<dbReference type="InterPro" id="IPR052715">
    <property type="entry name" value="RAYT_transposase"/>
</dbReference>
<dbReference type="GO" id="GO:0043565">
    <property type="term" value="F:sequence-specific DNA binding"/>
    <property type="evidence" value="ECO:0007669"/>
    <property type="project" value="TreeGrafter"/>
</dbReference>
<dbReference type="OrthoDB" id="9794403at2"/>
<protein>
    <submittedName>
        <fullName evidence="3">Transposase</fullName>
    </submittedName>
</protein>
<feature type="domain" description="Transposase IS200-like" evidence="2">
    <location>
        <begin position="23"/>
        <end position="188"/>
    </location>
</feature>
<reference evidence="3 4" key="1">
    <citation type="submission" date="2017-10" db="EMBL/GenBank/DDBJ databases">
        <title>Draft genome of Longimonas halophila.</title>
        <authorList>
            <person name="Goh K.M."/>
            <person name="Shamsir M.S."/>
            <person name="Lim S.W."/>
        </authorList>
    </citation>
    <scope>NUCLEOTIDE SEQUENCE [LARGE SCALE GENOMIC DNA]</scope>
    <source>
        <strain evidence="3 4">KCTC 42399</strain>
    </source>
</reference>
<dbReference type="GO" id="GO:0006313">
    <property type="term" value="P:DNA transposition"/>
    <property type="evidence" value="ECO:0007669"/>
    <property type="project" value="InterPro"/>
</dbReference>
<dbReference type="GO" id="GO:0004803">
    <property type="term" value="F:transposase activity"/>
    <property type="evidence" value="ECO:0007669"/>
    <property type="project" value="InterPro"/>
</dbReference>